<keyword evidence="8" id="KW-0408">Iron</keyword>
<dbReference type="Pfam" id="PF13247">
    <property type="entry name" value="Fer4_11"/>
    <property type="match status" value="1"/>
</dbReference>
<accession>K6VYC8</accession>
<protein>
    <submittedName>
        <fullName evidence="11">Anaerobic dimethyl sulfoxide reductase subunit B</fullName>
    </submittedName>
</protein>
<keyword evidence="4" id="KW-0004">4Fe-4S</keyword>
<dbReference type="GO" id="GO:0045333">
    <property type="term" value="P:cellular respiration"/>
    <property type="evidence" value="ECO:0007669"/>
    <property type="project" value="UniProtKB-ARBA"/>
</dbReference>
<dbReference type="FunFam" id="3.30.70.20:FF:000003">
    <property type="entry name" value="Dimethyl sulfoxide reductase subunit B"/>
    <property type="match status" value="1"/>
</dbReference>
<dbReference type="InterPro" id="IPR014297">
    <property type="entry name" value="DMSO_DmsB"/>
</dbReference>
<organism evidence="11 12">
    <name type="scientific">Shimwellia blattae (strain ATCC 29907 / DSM 4481 / JCM 1650 / NBRC 105725 / CDC 9005-74)</name>
    <name type="common">Escherichia blattae</name>
    <dbReference type="NCBI Taxonomy" id="630626"/>
    <lineage>
        <taxon>Bacteria</taxon>
        <taxon>Pseudomonadati</taxon>
        <taxon>Pseudomonadota</taxon>
        <taxon>Gammaproteobacteria</taxon>
        <taxon>Enterobacterales</taxon>
        <taxon>Enterobacteriaceae</taxon>
        <taxon>Shimwellia</taxon>
    </lineage>
</organism>
<gene>
    <name evidence="11" type="primary">dmsB1</name>
    <name evidence="11" type="ordered locus">EBL_c08490</name>
</gene>
<evidence type="ECO:0000256" key="3">
    <source>
        <dbReference type="ARBA" id="ARBA00022448"/>
    </source>
</evidence>
<evidence type="ECO:0000256" key="1">
    <source>
        <dbReference type="ARBA" id="ARBA00001966"/>
    </source>
</evidence>
<dbReference type="GO" id="GO:0046872">
    <property type="term" value="F:metal ion binding"/>
    <property type="evidence" value="ECO:0007669"/>
    <property type="project" value="UniProtKB-KW"/>
</dbReference>
<dbReference type="InterPro" id="IPR017896">
    <property type="entry name" value="4Fe4S_Fe-S-bd"/>
</dbReference>
<keyword evidence="12" id="KW-1185">Reference proteome</keyword>
<dbReference type="SUPFAM" id="SSF54862">
    <property type="entry name" value="4Fe-4S ferredoxins"/>
    <property type="match status" value="1"/>
</dbReference>
<evidence type="ECO:0000313" key="11">
    <source>
        <dbReference type="EMBL" id="AFJ45969.1"/>
    </source>
</evidence>
<dbReference type="Pfam" id="PF12797">
    <property type="entry name" value="Fer4_2"/>
    <property type="match status" value="1"/>
</dbReference>
<dbReference type="RefSeq" id="WP_002442425.1">
    <property type="nucleotide sequence ID" value="NC_017910.1"/>
</dbReference>
<evidence type="ECO:0000256" key="4">
    <source>
        <dbReference type="ARBA" id="ARBA00022485"/>
    </source>
</evidence>
<dbReference type="EMBL" id="CP001560">
    <property type="protein sequence ID" value="AFJ45969.1"/>
    <property type="molecule type" value="Genomic_DNA"/>
</dbReference>
<evidence type="ECO:0000256" key="5">
    <source>
        <dbReference type="ARBA" id="ARBA00022723"/>
    </source>
</evidence>
<dbReference type="PANTHER" id="PTHR43177">
    <property type="entry name" value="PROTEIN NRFC"/>
    <property type="match status" value="1"/>
</dbReference>
<feature type="domain" description="4Fe-4S ferredoxin-type" evidence="10">
    <location>
        <begin position="92"/>
        <end position="121"/>
    </location>
</feature>
<evidence type="ECO:0000259" key="10">
    <source>
        <dbReference type="PROSITE" id="PS51379"/>
    </source>
</evidence>
<reference evidence="11 12" key="1">
    <citation type="journal article" date="2012" name="J. Bacteriol.">
        <title>Complete genome sequence of the B12-producing Shimwellia blattae strain DSM 4481, isolated from a cockroach.</title>
        <authorList>
            <person name="Brzuszkiewicz E."/>
            <person name="Waschkowitz T."/>
            <person name="Wiezer A."/>
            <person name="Daniel R."/>
        </authorList>
    </citation>
    <scope>NUCLEOTIDE SEQUENCE [LARGE SCALE GENOMIC DNA]</scope>
    <source>
        <strain evidence="12">ATCC 29907 / DSM 4481 / JCM 1650 / NBRC 105725 / CDC 9005-74</strain>
    </source>
</reference>
<keyword evidence="5" id="KW-0479">Metal-binding</keyword>
<evidence type="ECO:0000256" key="6">
    <source>
        <dbReference type="ARBA" id="ARBA00022737"/>
    </source>
</evidence>
<evidence type="ECO:0000256" key="9">
    <source>
        <dbReference type="ARBA" id="ARBA00023014"/>
    </source>
</evidence>
<keyword evidence="7" id="KW-0249">Electron transport</keyword>
<dbReference type="AlphaFoldDB" id="I2B615"/>
<dbReference type="GO" id="GO:0016491">
    <property type="term" value="F:oxidoreductase activity"/>
    <property type="evidence" value="ECO:0007669"/>
    <property type="project" value="UniProtKB-ARBA"/>
</dbReference>
<accession>I2B615</accession>
<keyword evidence="3" id="KW-0813">Transport</keyword>
<dbReference type="InterPro" id="IPR050954">
    <property type="entry name" value="ET_IronSulfur_Cluster-Binding"/>
</dbReference>
<dbReference type="GO" id="GO:0051539">
    <property type="term" value="F:4 iron, 4 sulfur cluster binding"/>
    <property type="evidence" value="ECO:0007669"/>
    <property type="project" value="UniProtKB-KW"/>
</dbReference>
<sequence length="207" mass="22787">MARQYGFYVDSSKCTGCKTCQVACKDKNTLPVGVNFRRVYEYAGGEWTSTGQDTWRQNIFAYYLSISCNHCATPACTKACPTGAMHKRDEDGLVVVDSNVCIGCRYCEMACPYGAPQYHPEKKYMTKCDGCYELISQNKKPICVAACPLRALDFGPIDELREKYGVLADIAPLPSSELTQPSIVINPNSHAKPCADHSGAVINKTEI</sequence>
<comment type="cofactor">
    <cofactor evidence="1">
        <name>[4Fe-4S] cluster</name>
        <dbReference type="ChEBI" id="CHEBI:49883"/>
    </cofactor>
</comment>
<evidence type="ECO:0000313" key="12">
    <source>
        <dbReference type="Proteomes" id="UP000001955"/>
    </source>
</evidence>
<dbReference type="HOGENOM" id="CLU_043374_2_0_6"/>
<feature type="domain" description="4Fe-4S ferredoxin-type" evidence="10">
    <location>
        <begin position="5"/>
        <end position="35"/>
    </location>
</feature>
<proteinExistence type="predicted"/>
<keyword evidence="6" id="KW-0677">Repeat</keyword>
<name>I2B615_SHIBC</name>
<feature type="domain" description="4Fe-4S ferredoxin-type" evidence="10">
    <location>
        <begin position="60"/>
        <end position="90"/>
    </location>
</feature>
<dbReference type="Gene3D" id="3.30.70.20">
    <property type="match status" value="2"/>
</dbReference>
<dbReference type="PATRIC" id="fig|630626.3.peg.829"/>
<keyword evidence="9" id="KW-0411">Iron-sulfur</keyword>
<comment type="function">
    <text evidence="2">Electron transfer subunit of the terminal reductase during anaerobic growth on various sulfoxide and N-oxide compounds.</text>
</comment>
<evidence type="ECO:0000256" key="2">
    <source>
        <dbReference type="ARBA" id="ARBA00003584"/>
    </source>
</evidence>
<dbReference type="CDD" id="cd16371">
    <property type="entry name" value="DMSOR_beta_like"/>
    <property type="match status" value="1"/>
</dbReference>
<dbReference type="OrthoDB" id="9779457at2"/>
<evidence type="ECO:0000256" key="7">
    <source>
        <dbReference type="ARBA" id="ARBA00022982"/>
    </source>
</evidence>
<dbReference type="KEGG" id="ebt:EBL_c08490"/>
<evidence type="ECO:0000256" key="8">
    <source>
        <dbReference type="ARBA" id="ARBA00023004"/>
    </source>
</evidence>
<dbReference type="NCBIfam" id="TIGR02951">
    <property type="entry name" value="DMSO_dmsB"/>
    <property type="match status" value="1"/>
</dbReference>
<dbReference type="eggNOG" id="COG0437">
    <property type="taxonomic scope" value="Bacteria"/>
</dbReference>
<dbReference type="PANTHER" id="PTHR43177:SF5">
    <property type="entry name" value="ANAEROBIC DIMETHYL SULFOXIDE REDUCTASE CHAIN B-RELATED"/>
    <property type="match status" value="1"/>
</dbReference>
<dbReference type="PROSITE" id="PS51379">
    <property type="entry name" value="4FE4S_FER_2"/>
    <property type="match status" value="3"/>
</dbReference>
<dbReference type="STRING" id="630626.EBL_c08490"/>
<dbReference type="Proteomes" id="UP000001955">
    <property type="component" value="Chromosome"/>
</dbReference>
<dbReference type="PROSITE" id="PS00198">
    <property type="entry name" value="4FE4S_FER_1"/>
    <property type="match status" value="1"/>
</dbReference>
<dbReference type="InterPro" id="IPR017900">
    <property type="entry name" value="4Fe4S_Fe_S_CS"/>
</dbReference>